<keyword evidence="2" id="KW-1185">Reference proteome</keyword>
<name>A0A9R1W8K2_LACSA</name>
<reference evidence="1 2" key="1">
    <citation type="journal article" date="2017" name="Nat. Commun.">
        <title>Genome assembly with in vitro proximity ligation data and whole-genome triplication in lettuce.</title>
        <authorList>
            <person name="Reyes-Chin-Wo S."/>
            <person name="Wang Z."/>
            <person name="Yang X."/>
            <person name="Kozik A."/>
            <person name="Arikit S."/>
            <person name="Song C."/>
            <person name="Xia L."/>
            <person name="Froenicke L."/>
            <person name="Lavelle D.O."/>
            <person name="Truco M.J."/>
            <person name="Xia R."/>
            <person name="Zhu S."/>
            <person name="Xu C."/>
            <person name="Xu H."/>
            <person name="Xu X."/>
            <person name="Cox K."/>
            <person name="Korf I."/>
            <person name="Meyers B.C."/>
            <person name="Michelmore R.W."/>
        </authorList>
    </citation>
    <scope>NUCLEOTIDE SEQUENCE [LARGE SCALE GENOMIC DNA]</scope>
    <source>
        <strain evidence="2">cv. Salinas</strain>
        <tissue evidence="1">Seedlings</tissue>
    </source>
</reference>
<dbReference type="EMBL" id="NBSK02000003">
    <property type="protein sequence ID" value="KAJ0218126.1"/>
    <property type="molecule type" value="Genomic_DNA"/>
</dbReference>
<organism evidence="1 2">
    <name type="scientific">Lactuca sativa</name>
    <name type="common">Garden lettuce</name>
    <dbReference type="NCBI Taxonomy" id="4236"/>
    <lineage>
        <taxon>Eukaryota</taxon>
        <taxon>Viridiplantae</taxon>
        <taxon>Streptophyta</taxon>
        <taxon>Embryophyta</taxon>
        <taxon>Tracheophyta</taxon>
        <taxon>Spermatophyta</taxon>
        <taxon>Magnoliopsida</taxon>
        <taxon>eudicotyledons</taxon>
        <taxon>Gunneridae</taxon>
        <taxon>Pentapetalae</taxon>
        <taxon>asterids</taxon>
        <taxon>campanulids</taxon>
        <taxon>Asterales</taxon>
        <taxon>Asteraceae</taxon>
        <taxon>Cichorioideae</taxon>
        <taxon>Cichorieae</taxon>
        <taxon>Lactucinae</taxon>
        <taxon>Lactuca</taxon>
    </lineage>
</organism>
<dbReference type="AlphaFoldDB" id="A0A9R1W8K2"/>
<comment type="caution">
    <text evidence="1">The sequence shown here is derived from an EMBL/GenBank/DDBJ whole genome shotgun (WGS) entry which is preliminary data.</text>
</comment>
<sequence>MTRAYDYKLDSFYQGNGKTKRVRDMVETNGFPTVLEGTNMIVFRVDLVGSFRYKKVGMKRHKVELGCLVGVDPTTSNKMQKGFVGMVEPSLDSKLKKNPTTDIP</sequence>
<dbReference type="Proteomes" id="UP000235145">
    <property type="component" value="Unassembled WGS sequence"/>
</dbReference>
<gene>
    <name evidence="1" type="ORF">LSAT_V11C300102070</name>
</gene>
<proteinExistence type="predicted"/>
<accession>A0A9R1W8K2</accession>
<evidence type="ECO:0000313" key="1">
    <source>
        <dbReference type="EMBL" id="KAJ0218126.1"/>
    </source>
</evidence>
<protein>
    <submittedName>
        <fullName evidence="1">Uncharacterized protein</fullName>
    </submittedName>
</protein>
<evidence type="ECO:0000313" key="2">
    <source>
        <dbReference type="Proteomes" id="UP000235145"/>
    </source>
</evidence>